<dbReference type="GO" id="GO:0005737">
    <property type="term" value="C:cytoplasm"/>
    <property type="evidence" value="ECO:0007669"/>
    <property type="project" value="UniProtKB-SubCell"/>
</dbReference>
<feature type="domain" description="Ribosome recycling factor" evidence="7">
    <location>
        <begin position="20"/>
        <end position="183"/>
    </location>
</feature>
<dbReference type="KEGG" id="alka:J0B03_01025"/>
<dbReference type="PANTHER" id="PTHR20982">
    <property type="entry name" value="RIBOSOME RECYCLING FACTOR"/>
    <property type="match status" value="1"/>
</dbReference>
<dbReference type="InterPro" id="IPR002661">
    <property type="entry name" value="Ribosome_recyc_fac"/>
</dbReference>
<dbReference type="FunFam" id="3.30.1360.40:FF:000001">
    <property type="entry name" value="Ribosome-recycling factor"/>
    <property type="match status" value="1"/>
</dbReference>
<comment type="similarity">
    <text evidence="2 5">Belongs to the RRF family.</text>
</comment>
<dbReference type="Gene3D" id="3.30.1360.40">
    <property type="match status" value="1"/>
</dbReference>
<evidence type="ECO:0000313" key="8">
    <source>
        <dbReference type="EMBL" id="QSX08704.1"/>
    </source>
</evidence>
<keyword evidence="9" id="KW-1185">Reference proteome</keyword>
<comment type="subcellular location">
    <subcellularLocation>
        <location evidence="1 5">Cytoplasm</location>
    </subcellularLocation>
</comment>
<name>A0A975AHK2_9FIRM</name>
<keyword evidence="6" id="KW-0175">Coiled coil</keyword>
<dbReference type="InterPro" id="IPR023584">
    <property type="entry name" value="Ribosome_recyc_fac_dom"/>
</dbReference>
<keyword evidence="4 5" id="KW-0648">Protein biosynthesis</keyword>
<dbReference type="HAMAP" id="MF_00040">
    <property type="entry name" value="RRF"/>
    <property type="match status" value="1"/>
</dbReference>
<evidence type="ECO:0000256" key="2">
    <source>
        <dbReference type="ARBA" id="ARBA00005912"/>
    </source>
</evidence>
<keyword evidence="3 5" id="KW-0963">Cytoplasm</keyword>
<evidence type="ECO:0000256" key="6">
    <source>
        <dbReference type="SAM" id="Coils"/>
    </source>
</evidence>
<dbReference type="GO" id="GO:0043023">
    <property type="term" value="F:ribosomal large subunit binding"/>
    <property type="evidence" value="ECO:0007669"/>
    <property type="project" value="TreeGrafter"/>
</dbReference>
<dbReference type="CDD" id="cd00520">
    <property type="entry name" value="RRF"/>
    <property type="match status" value="1"/>
</dbReference>
<evidence type="ECO:0000256" key="1">
    <source>
        <dbReference type="ARBA" id="ARBA00004496"/>
    </source>
</evidence>
<feature type="coiled-coil region" evidence="6">
    <location>
        <begin position="132"/>
        <end position="166"/>
    </location>
</feature>
<dbReference type="Proteomes" id="UP000663499">
    <property type="component" value="Chromosome"/>
</dbReference>
<dbReference type="Gene3D" id="1.10.132.20">
    <property type="entry name" value="Ribosome-recycling factor"/>
    <property type="match status" value="1"/>
</dbReference>
<dbReference type="PANTHER" id="PTHR20982:SF3">
    <property type="entry name" value="MITOCHONDRIAL RIBOSOME RECYCLING FACTOR PSEUDO 1"/>
    <property type="match status" value="1"/>
</dbReference>
<gene>
    <name evidence="5 8" type="primary">frr</name>
    <name evidence="8" type="ORF">J0B03_01025</name>
</gene>
<evidence type="ECO:0000313" key="9">
    <source>
        <dbReference type="Proteomes" id="UP000663499"/>
    </source>
</evidence>
<dbReference type="Pfam" id="PF01765">
    <property type="entry name" value="RRF"/>
    <property type="match status" value="1"/>
</dbReference>
<sequence>MIKEIKKETIEKMDKAVASLKYELNGLRAGRANPKILDRVTVDYYGAMTPINQMANVSAPEPRMILIQPWDANAISMIEKAIQKSDLGINPSNDGKVIRIVMPQLTEERRKELSKMAKKFGEDAKVAIRNIRRHAIQDLKDLEKESMITEDELKHAETEIQKMTDDETKKVDDVVALKNDEIMEV</sequence>
<evidence type="ECO:0000256" key="3">
    <source>
        <dbReference type="ARBA" id="ARBA00022490"/>
    </source>
</evidence>
<dbReference type="NCBIfam" id="TIGR00496">
    <property type="entry name" value="frr"/>
    <property type="match status" value="1"/>
</dbReference>
<proteinExistence type="inferred from homology"/>
<evidence type="ECO:0000256" key="5">
    <source>
        <dbReference type="HAMAP-Rule" id="MF_00040"/>
    </source>
</evidence>
<dbReference type="FunFam" id="1.10.132.20:FF:000001">
    <property type="entry name" value="Ribosome-recycling factor"/>
    <property type="match status" value="1"/>
</dbReference>
<dbReference type="AlphaFoldDB" id="A0A975AHK2"/>
<dbReference type="GO" id="GO:0006415">
    <property type="term" value="P:translational termination"/>
    <property type="evidence" value="ECO:0007669"/>
    <property type="project" value="UniProtKB-UniRule"/>
</dbReference>
<evidence type="ECO:0000256" key="4">
    <source>
        <dbReference type="ARBA" id="ARBA00022917"/>
    </source>
</evidence>
<dbReference type="InterPro" id="IPR036191">
    <property type="entry name" value="RRF_sf"/>
</dbReference>
<organism evidence="8 9">
    <name type="scientific">Alkalibacter rhizosphaerae</name>
    <dbReference type="NCBI Taxonomy" id="2815577"/>
    <lineage>
        <taxon>Bacteria</taxon>
        <taxon>Bacillati</taxon>
        <taxon>Bacillota</taxon>
        <taxon>Clostridia</taxon>
        <taxon>Eubacteriales</taxon>
        <taxon>Eubacteriaceae</taxon>
        <taxon>Alkalibacter</taxon>
    </lineage>
</organism>
<evidence type="ECO:0000259" key="7">
    <source>
        <dbReference type="Pfam" id="PF01765"/>
    </source>
</evidence>
<dbReference type="RefSeq" id="WP_207300045.1">
    <property type="nucleotide sequence ID" value="NZ_CP071444.1"/>
</dbReference>
<protein>
    <recommendedName>
        <fullName evidence="5">Ribosome-recycling factor</fullName>
        <shortName evidence="5">RRF</shortName>
    </recommendedName>
    <alternativeName>
        <fullName evidence="5">Ribosome-releasing factor</fullName>
    </alternativeName>
</protein>
<comment type="function">
    <text evidence="5">Responsible for the release of ribosomes from messenger RNA at the termination of protein biosynthesis. May increase the efficiency of translation by recycling ribosomes from one round of translation to another.</text>
</comment>
<reference evidence="8" key="1">
    <citation type="submission" date="2021-03" db="EMBL/GenBank/DDBJ databases">
        <title>Alkalibacter marinus sp. nov., isolated from tidal flat sediment.</title>
        <authorList>
            <person name="Namirimu T."/>
            <person name="Yang J.-A."/>
            <person name="Yang S.-H."/>
            <person name="Kim Y.-J."/>
            <person name="Kwon K.K."/>
        </authorList>
    </citation>
    <scope>NUCLEOTIDE SEQUENCE</scope>
    <source>
        <strain evidence="8">ES005</strain>
    </source>
</reference>
<dbReference type="EMBL" id="CP071444">
    <property type="protein sequence ID" value="QSX08704.1"/>
    <property type="molecule type" value="Genomic_DNA"/>
</dbReference>
<accession>A0A975AHK2</accession>
<dbReference type="SUPFAM" id="SSF55194">
    <property type="entry name" value="Ribosome recycling factor, RRF"/>
    <property type="match status" value="1"/>
</dbReference>